<dbReference type="PROSITE" id="PS50850">
    <property type="entry name" value="MFS"/>
    <property type="match status" value="1"/>
</dbReference>
<dbReference type="SUPFAM" id="SSF103473">
    <property type="entry name" value="MFS general substrate transporter"/>
    <property type="match status" value="1"/>
</dbReference>
<feature type="transmembrane region" description="Helical" evidence="7">
    <location>
        <begin position="448"/>
        <end position="465"/>
    </location>
</feature>
<dbReference type="PANTHER" id="PTHR23502">
    <property type="entry name" value="MAJOR FACILITATOR SUPERFAMILY"/>
    <property type="match status" value="1"/>
</dbReference>
<dbReference type="GO" id="GO:0022857">
    <property type="term" value="F:transmembrane transporter activity"/>
    <property type="evidence" value="ECO:0007669"/>
    <property type="project" value="InterPro"/>
</dbReference>
<feature type="transmembrane region" description="Helical" evidence="7">
    <location>
        <begin position="543"/>
        <end position="565"/>
    </location>
</feature>
<dbReference type="GO" id="GO:0005886">
    <property type="term" value="C:plasma membrane"/>
    <property type="evidence" value="ECO:0007669"/>
    <property type="project" value="TreeGrafter"/>
</dbReference>
<dbReference type="EMBL" id="HE681726">
    <property type="protein sequence ID" value="CCG25193.1"/>
    <property type="molecule type" value="Genomic_DNA"/>
</dbReference>
<feature type="transmembrane region" description="Helical" evidence="7">
    <location>
        <begin position="369"/>
        <end position="396"/>
    </location>
</feature>
<keyword evidence="5 7" id="KW-0472">Membrane</keyword>
<sequence>MSAVNEGVQMSATSSPSADSSKERKQDDEQPLQDFVGQDLESPHKHRSGTDDNYPTPDEDFHYESDIALSRKASRLTTDYDNLIQQATNSSKPLPPMGGGRPYPIHLGTRDPYVVQFDGDHDPGHPKNWRLRTKIWYTTTVGLSAFCVSIGSALFAEASEELMQVFHIGSTVATLGTSLFVFGFAAGPVIYGPLSELFGRKMILLPSSLGYTLFSFAVATAKDLQTIMICRFFAGFVGAAPLVVAPAVMADMFGARTRGTAITLFAMVLFGGPMLAPILGGFTVKNSALGWRWTSYFCGIVGALSFVMSIFCLEETHHPIILARRAEELRRRTGNWAIYAPHDEVSLSIKEIAQNNVLRPLKMLFTEPILFLITLYNAFIYGMLYLFLTAVPLIFIGKYGWSQGVGELPYISMLLGTLSGGFIVIWFEKRYNQAMDRNNGKPIPEERLPPMMIGGVTFTGGMFWLGWSGAFGDKVHWIVPTIGAFFVGNGLMLIFLPCFNYIIDCYLLYAASALAGNTFLRSAFGAAFPLFARQMFVNMKIQWASTLLGCLGAVMIPVPVLFYMFGRKIRASSKYAFVLE</sequence>
<evidence type="ECO:0000313" key="10">
    <source>
        <dbReference type="Proteomes" id="UP000005018"/>
    </source>
</evidence>
<feature type="transmembrane region" description="Helical" evidence="7">
    <location>
        <begin position="506"/>
        <end position="531"/>
    </location>
</feature>
<gene>
    <name evidence="9" type="ORF">CORT_0H00760</name>
</gene>
<evidence type="ECO:0000256" key="4">
    <source>
        <dbReference type="ARBA" id="ARBA00022989"/>
    </source>
</evidence>
<feature type="region of interest" description="Disordered" evidence="6">
    <location>
        <begin position="1"/>
        <end position="61"/>
    </location>
</feature>
<dbReference type="OrthoDB" id="9986881at2759"/>
<proteinExistence type="predicted"/>
<feature type="domain" description="Major facilitator superfamily (MFS) profile" evidence="8">
    <location>
        <begin position="137"/>
        <end position="580"/>
    </location>
</feature>
<feature type="transmembrane region" description="Helical" evidence="7">
    <location>
        <begin position="261"/>
        <end position="282"/>
    </location>
</feature>
<reference evidence="9 10" key="1">
    <citation type="journal article" date="2012" name="PLoS ONE">
        <title>Sequence and analysis of the genome of the pathogenic yeast Candida orthopsilosis.</title>
        <authorList>
            <person name="Riccombeni A."/>
            <person name="Vidanes G."/>
            <person name="Proux-Wera E."/>
            <person name="Wolfe K.H."/>
            <person name="Butler G."/>
        </authorList>
    </citation>
    <scope>NUCLEOTIDE SEQUENCE [LARGE SCALE GENOMIC DNA]</scope>
    <source>
        <strain evidence="9 10">Co 90-125</strain>
    </source>
</reference>
<name>H8XBK5_CANO9</name>
<dbReference type="HOGENOM" id="CLU_008455_11_4_1"/>
<dbReference type="PANTHER" id="PTHR23502:SF31">
    <property type="entry name" value="POLYAMINE TRANSPORTER 1"/>
    <property type="match status" value="1"/>
</dbReference>
<dbReference type="Gene3D" id="1.20.1250.20">
    <property type="entry name" value="MFS general substrate transporter like domains"/>
    <property type="match status" value="1"/>
</dbReference>
<keyword evidence="4 7" id="KW-1133">Transmembrane helix</keyword>
<comment type="subcellular location">
    <subcellularLocation>
        <location evidence="1">Membrane</location>
        <topology evidence="1">Multi-pass membrane protein</topology>
    </subcellularLocation>
</comment>
<dbReference type="CDD" id="cd17323">
    <property type="entry name" value="MFS_Tpo1_MDR_like"/>
    <property type="match status" value="1"/>
</dbReference>
<evidence type="ECO:0000256" key="2">
    <source>
        <dbReference type="ARBA" id="ARBA00022448"/>
    </source>
</evidence>
<evidence type="ECO:0000256" key="1">
    <source>
        <dbReference type="ARBA" id="ARBA00004141"/>
    </source>
</evidence>
<feature type="transmembrane region" description="Helical" evidence="7">
    <location>
        <begin position="226"/>
        <end position="249"/>
    </location>
</feature>
<feature type="transmembrane region" description="Helical" evidence="7">
    <location>
        <begin position="408"/>
        <end position="427"/>
    </location>
</feature>
<keyword evidence="10" id="KW-1185">Reference proteome</keyword>
<dbReference type="Proteomes" id="UP000005018">
    <property type="component" value="Chromosome 8"/>
</dbReference>
<feature type="transmembrane region" description="Helical" evidence="7">
    <location>
        <begin position="477"/>
        <end position="499"/>
    </location>
</feature>
<evidence type="ECO:0000256" key="7">
    <source>
        <dbReference type="SAM" id="Phobius"/>
    </source>
</evidence>
<evidence type="ECO:0000256" key="3">
    <source>
        <dbReference type="ARBA" id="ARBA00022692"/>
    </source>
</evidence>
<dbReference type="GeneID" id="14542385"/>
<accession>H8XBK5</accession>
<keyword evidence="3 7" id="KW-0812">Transmembrane</keyword>
<feature type="transmembrane region" description="Helical" evidence="7">
    <location>
        <begin position="135"/>
        <end position="156"/>
    </location>
</feature>
<dbReference type="AlphaFoldDB" id="H8XBK5"/>
<dbReference type="eggNOG" id="KOG0255">
    <property type="taxonomic scope" value="Eukaryota"/>
</dbReference>
<feature type="transmembrane region" description="Helical" evidence="7">
    <location>
        <begin position="203"/>
        <end position="220"/>
    </location>
</feature>
<keyword evidence="2" id="KW-0813">Transport</keyword>
<evidence type="ECO:0000256" key="5">
    <source>
        <dbReference type="ARBA" id="ARBA00023136"/>
    </source>
</evidence>
<evidence type="ECO:0000313" key="9">
    <source>
        <dbReference type="EMBL" id="CCG25193.1"/>
    </source>
</evidence>
<dbReference type="InterPro" id="IPR020846">
    <property type="entry name" value="MFS_dom"/>
</dbReference>
<dbReference type="InterPro" id="IPR036259">
    <property type="entry name" value="MFS_trans_sf"/>
</dbReference>
<dbReference type="RefSeq" id="XP_003871318.1">
    <property type="nucleotide sequence ID" value="XM_003871269.1"/>
</dbReference>
<organism evidence="9 10">
    <name type="scientific">Candida orthopsilosis (strain 90-125)</name>
    <name type="common">Yeast</name>
    <dbReference type="NCBI Taxonomy" id="1136231"/>
    <lineage>
        <taxon>Eukaryota</taxon>
        <taxon>Fungi</taxon>
        <taxon>Dikarya</taxon>
        <taxon>Ascomycota</taxon>
        <taxon>Saccharomycotina</taxon>
        <taxon>Pichiomycetes</taxon>
        <taxon>Debaryomycetaceae</taxon>
        <taxon>Candida/Lodderomyces clade</taxon>
        <taxon>Candida</taxon>
    </lineage>
</organism>
<feature type="transmembrane region" description="Helical" evidence="7">
    <location>
        <begin position="168"/>
        <end position="191"/>
    </location>
</feature>
<dbReference type="FunFam" id="1.20.1250.20:FF:000011">
    <property type="entry name" value="MFS multidrug transporter, putative"/>
    <property type="match status" value="1"/>
</dbReference>
<dbReference type="KEGG" id="cot:CORT_0H00760"/>
<evidence type="ECO:0000256" key="6">
    <source>
        <dbReference type="SAM" id="MobiDB-lite"/>
    </source>
</evidence>
<protein>
    <submittedName>
        <fullName evidence="9">Flu1 multidrug efflux pump of the plasma membrane</fullName>
    </submittedName>
</protein>
<dbReference type="Pfam" id="PF07690">
    <property type="entry name" value="MFS_1"/>
    <property type="match status" value="1"/>
</dbReference>
<evidence type="ECO:0000259" key="8">
    <source>
        <dbReference type="PROSITE" id="PS50850"/>
    </source>
</evidence>
<dbReference type="InterPro" id="IPR011701">
    <property type="entry name" value="MFS"/>
</dbReference>